<sequence length="149" mass="16775">MKKQTAKRLAAVIFSIFTAVISVTAQDGLGIGRIFSKYGHMKGCKMVEMNNTNLHGHSLRVYKSLTYKHIGSNIETILKEDRRKARKIREVVDNGVITSGYYMMPALDDGTNRYILFSKSAYGSGAVIYIEGRLSPDDIMQICYAKKRK</sequence>
<dbReference type="Pfam" id="PF19603">
    <property type="entry name" value="DUF6108"/>
    <property type="match status" value="1"/>
</dbReference>
<evidence type="ECO:0008006" key="3">
    <source>
        <dbReference type="Google" id="ProtNLM"/>
    </source>
</evidence>
<dbReference type="InterPro" id="IPR046090">
    <property type="entry name" value="DUF6108"/>
</dbReference>
<proteinExistence type="predicted"/>
<keyword evidence="2" id="KW-1185">Reference proteome</keyword>
<organism evidence="1 2">
    <name type="scientific">Xylanibacter caecicola</name>
    <dbReference type="NCBI Taxonomy" id="2736294"/>
    <lineage>
        <taxon>Bacteria</taxon>
        <taxon>Pseudomonadati</taxon>
        <taxon>Bacteroidota</taxon>
        <taxon>Bacteroidia</taxon>
        <taxon>Bacteroidales</taxon>
        <taxon>Prevotellaceae</taxon>
        <taxon>Xylanibacter</taxon>
    </lineage>
</organism>
<dbReference type="EMBL" id="JABKKJ010000019">
    <property type="protein sequence ID" value="NPE25856.1"/>
    <property type="molecule type" value="Genomic_DNA"/>
</dbReference>
<evidence type="ECO:0000313" key="1">
    <source>
        <dbReference type="EMBL" id="NPE25856.1"/>
    </source>
</evidence>
<protein>
    <recommendedName>
        <fullName evidence="3">DUF4252 domain-containing protein</fullName>
    </recommendedName>
</protein>
<dbReference type="Proteomes" id="UP000820977">
    <property type="component" value="Unassembled WGS sequence"/>
</dbReference>
<gene>
    <name evidence="1" type="ORF">HPS54_10065</name>
</gene>
<comment type="caution">
    <text evidence="1">The sequence shown here is derived from an EMBL/GenBank/DDBJ whole genome shotgun (WGS) entry which is preliminary data.</text>
</comment>
<accession>A0ABX2B387</accession>
<reference evidence="1 2" key="1">
    <citation type="submission" date="2020-05" db="EMBL/GenBank/DDBJ databases">
        <title>Distinct polysaccharide utilization as determinants for interspecies competition between intestinal Prevotella spp.</title>
        <authorList>
            <person name="Galvez E.J.C."/>
            <person name="Iljazovic A."/>
            <person name="Strowig T."/>
        </authorList>
    </citation>
    <scope>NUCLEOTIDE SEQUENCE [LARGE SCALE GENOMIC DNA]</scope>
    <source>
        <strain evidence="1 2">PCHR</strain>
    </source>
</reference>
<name>A0ABX2B387_9BACT</name>
<evidence type="ECO:0000313" key="2">
    <source>
        <dbReference type="Proteomes" id="UP000820977"/>
    </source>
</evidence>
<dbReference type="RefSeq" id="WP_172345322.1">
    <property type="nucleotide sequence ID" value="NZ_CASYYZ010000028.1"/>
</dbReference>